<dbReference type="RefSeq" id="WP_189455049.1">
    <property type="nucleotide sequence ID" value="NZ_BMYD01000002.1"/>
</dbReference>
<organism evidence="1 2">
    <name type="scientific">Cognatilysobacter bugurensis</name>
    <dbReference type="NCBI Taxonomy" id="543356"/>
    <lineage>
        <taxon>Bacteria</taxon>
        <taxon>Pseudomonadati</taxon>
        <taxon>Pseudomonadota</taxon>
        <taxon>Gammaproteobacteria</taxon>
        <taxon>Lysobacterales</taxon>
        <taxon>Lysobacteraceae</taxon>
        <taxon>Cognatilysobacter</taxon>
    </lineage>
</organism>
<dbReference type="Gene3D" id="1.20.1260.10">
    <property type="match status" value="1"/>
</dbReference>
<dbReference type="Pfam" id="PF05974">
    <property type="entry name" value="DUF892"/>
    <property type="match status" value="1"/>
</dbReference>
<sequence length="169" mass="18779">MAQPDERLIKWLRDTHAMEKEAESMLTTLASRIEHYPQLKQRVEQHVEETRSQASRIEARLHALGSDTTTVKDASSSVMGAVAAGSHALWSDEVLKSFGASYAFEHLEIAAYRNLMFAAEALGDTATAQLCREILPEEEAMAGWLLEHQQALVQQFIALDQAEGVSAKR</sequence>
<dbReference type="SUPFAM" id="SSF47240">
    <property type="entry name" value="Ferritin-like"/>
    <property type="match status" value="1"/>
</dbReference>
<dbReference type="EMBL" id="BMYD01000002">
    <property type="protein sequence ID" value="GHA78782.1"/>
    <property type="molecule type" value="Genomic_DNA"/>
</dbReference>
<reference evidence="1" key="2">
    <citation type="submission" date="2020-09" db="EMBL/GenBank/DDBJ databases">
        <authorList>
            <person name="Sun Q."/>
            <person name="Kim S."/>
        </authorList>
    </citation>
    <scope>NUCLEOTIDE SEQUENCE</scope>
    <source>
        <strain evidence="1">KCTC 23077</strain>
    </source>
</reference>
<comment type="caution">
    <text evidence="1">The sequence shown here is derived from an EMBL/GenBank/DDBJ whole genome shotgun (WGS) entry which is preliminary data.</text>
</comment>
<dbReference type="InterPro" id="IPR012347">
    <property type="entry name" value="Ferritin-like"/>
</dbReference>
<proteinExistence type="predicted"/>
<dbReference type="PANTHER" id="PTHR30565:SF9">
    <property type="entry name" value="PROTEIN YCIF"/>
    <property type="match status" value="1"/>
</dbReference>
<dbReference type="AlphaFoldDB" id="A0A918W8R7"/>
<keyword evidence="2" id="KW-1185">Reference proteome</keyword>
<accession>A0A918W8R7</accession>
<evidence type="ECO:0000313" key="2">
    <source>
        <dbReference type="Proteomes" id="UP000646426"/>
    </source>
</evidence>
<dbReference type="InterPro" id="IPR047114">
    <property type="entry name" value="YciF"/>
</dbReference>
<dbReference type="PANTHER" id="PTHR30565">
    <property type="entry name" value="PROTEIN YCIF"/>
    <property type="match status" value="1"/>
</dbReference>
<name>A0A918W8R7_9GAMM</name>
<dbReference type="InterPro" id="IPR009078">
    <property type="entry name" value="Ferritin-like_SF"/>
</dbReference>
<dbReference type="InterPro" id="IPR010287">
    <property type="entry name" value="DUF892_YciF-like"/>
</dbReference>
<evidence type="ECO:0000313" key="1">
    <source>
        <dbReference type="EMBL" id="GHA78782.1"/>
    </source>
</evidence>
<dbReference type="Proteomes" id="UP000646426">
    <property type="component" value="Unassembled WGS sequence"/>
</dbReference>
<evidence type="ECO:0008006" key="3">
    <source>
        <dbReference type="Google" id="ProtNLM"/>
    </source>
</evidence>
<reference evidence="1" key="1">
    <citation type="journal article" date="2014" name="Int. J. Syst. Evol. Microbiol.">
        <title>Complete genome sequence of Corynebacterium casei LMG S-19264T (=DSM 44701T), isolated from a smear-ripened cheese.</title>
        <authorList>
            <consortium name="US DOE Joint Genome Institute (JGI-PGF)"/>
            <person name="Walter F."/>
            <person name="Albersmeier A."/>
            <person name="Kalinowski J."/>
            <person name="Ruckert C."/>
        </authorList>
    </citation>
    <scope>NUCLEOTIDE SEQUENCE</scope>
    <source>
        <strain evidence="1">KCTC 23077</strain>
    </source>
</reference>
<protein>
    <recommendedName>
        <fullName evidence="3">Ferritin-like domain-containing protein</fullName>
    </recommendedName>
</protein>
<gene>
    <name evidence="1" type="ORF">GCM10007067_15230</name>
</gene>